<keyword evidence="3" id="KW-1185">Reference proteome</keyword>
<sequence>RTTRLRMSSKFVSCFGVESFKSPLECVKLHSSNYTTKVYGMDLKGLRNQKTHLNLLF</sequence>
<dbReference type="EMBL" id="BMAW01089848">
    <property type="protein sequence ID" value="GFS41801.1"/>
    <property type="molecule type" value="Genomic_DNA"/>
</dbReference>
<accession>A0A8X6QML5</accession>
<gene>
    <name evidence="1" type="ORF">NPIL_168161</name>
    <name evidence="2" type="ORF">NPIL_505291</name>
</gene>
<evidence type="ECO:0000313" key="2">
    <source>
        <dbReference type="EMBL" id="GFU33046.1"/>
    </source>
</evidence>
<dbReference type="AlphaFoldDB" id="A0A8X6QML5"/>
<evidence type="ECO:0000313" key="1">
    <source>
        <dbReference type="EMBL" id="GFS41801.1"/>
    </source>
</evidence>
<dbReference type="Proteomes" id="UP000887013">
    <property type="component" value="Unassembled WGS sequence"/>
</dbReference>
<dbReference type="EMBL" id="BMAW01130010">
    <property type="protein sequence ID" value="GFU33046.1"/>
    <property type="molecule type" value="Genomic_DNA"/>
</dbReference>
<evidence type="ECO:0000313" key="3">
    <source>
        <dbReference type="Proteomes" id="UP000887013"/>
    </source>
</evidence>
<name>A0A8X6QML5_NEPPI</name>
<organism evidence="2 3">
    <name type="scientific">Nephila pilipes</name>
    <name type="common">Giant wood spider</name>
    <name type="synonym">Nephila maculata</name>
    <dbReference type="NCBI Taxonomy" id="299642"/>
    <lineage>
        <taxon>Eukaryota</taxon>
        <taxon>Metazoa</taxon>
        <taxon>Ecdysozoa</taxon>
        <taxon>Arthropoda</taxon>
        <taxon>Chelicerata</taxon>
        <taxon>Arachnida</taxon>
        <taxon>Araneae</taxon>
        <taxon>Araneomorphae</taxon>
        <taxon>Entelegynae</taxon>
        <taxon>Araneoidea</taxon>
        <taxon>Nephilidae</taxon>
        <taxon>Nephila</taxon>
    </lineage>
</organism>
<comment type="caution">
    <text evidence="2">The sequence shown here is derived from an EMBL/GenBank/DDBJ whole genome shotgun (WGS) entry which is preliminary data.</text>
</comment>
<feature type="non-terminal residue" evidence="2">
    <location>
        <position position="1"/>
    </location>
</feature>
<protein>
    <submittedName>
        <fullName evidence="2">Uncharacterized protein</fullName>
    </submittedName>
</protein>
<proteinExistence type="predicted"/>
<reference evidence="2" key="1">
    <citation type="submission" date="2020-08" db="EMBL/GenBank/DDBJ databases">
        <title>Multicomponent nature underlies the extraordinary mechanical properties of spider dragline silk.</title>
        <authorList>
            <person name="Kono N."/>
            <person name="Nakamura H."/>
            <person name="Mori M."/>
            <person name="Yoshida Y."/>
            <person name="Ohtoshi R."/>
            <person name="Malay A.D."/>
            <person name="Moran D.A.P."/>
            <person name="Tomita M."/>
            <person name="Numata K."/>
            <person name="Arakawa K."/>
        </authorList>
    </citation>
    <scope>NUCLEOTIDE SEQUENCE</scope>
</reference>